<evidence type="ECO:0000313" key="1">
    <source>
        <dbReference type="EMBL" id="KAI8532129.1"/>
    </source>
</evidence>
<comment type="caution">
    <text evidence="1">The sequence shown here is derived from an EMBL/GenBank/DDBJ whole genome shotgun (WGS) entry which is preliminary data.</text>
</comment>
<proteinExistence type="predicted"/>
<protein>
    <submittedName>
        <fullName evidence="1">Uncharacterized protein</fullName>
    </submittedName>
</protein>
<dbReference type="Proteomes" id="UP001062846">
    <property type="component" value="Chromosome 11"/>
</dbReference>
<reference evidence="1" key="1">
    <citation type="submission" date="2022-02" db="EMBL/GenBank/DDBJ databases">
        <title>Plant Genome Project.</title>
        <authorList>
            <person name="Zhang R.-G."/>
        </authorList>
    </citation>
    <scope>NUCLEOTIDE SEQUENCE</scope>
    <source>
        <strain evidence="1">AT1</strain>
    </source>
</reference>
<dbReference type="EMBL" id="CM046398">
    <property type="protein sequence ID" value="KAI8532129.1"/>
    <property type="molecule type" value="Genomic_DNA"/>
</dbReference>
<name>A0ACC0LUV6_RHOML</name>
<evidence type="ECO:0000313" key="2">
    <source>
        <dbReference type="Proteomes" id="UP001062846"/>
    </source>
</evidence>
<gene>
    <name evidence="1" type="ORF">RHMOL_Rhmol11G0189400</name>
</gene>
<accession>A0ACC0LUV6</accession>
<keyword evidence="2" id="KW-1185">Reference proteome</keyword>
<organism evidence="1 2">
    <name type="scientific">Rhododendron molle</name>
    <name type="common">Chinese azalea</name>
    <name type="synonym">Azalea mollis</name>
    <dbReference type="NCBI Taxonomy" id="49168"/>
    <lineage>
        <taxon>Eukaryota</taxon>
        <taxon>Viridiplantae</taxon>
        <taxon>Streptophyta</taxon>
        <taxon>Embryophyta</taxon>
        <taxon>Tracheophyta</taxon>
        <taxon>Spermatophyta</taxon>
        <taxon>Magnoliopsida</taxon>
        <taxon>eudicotyledons</taxon>
        <taxon>Gunneridae</taxon>
        <taxon>Pentapetalae</taxon>
        <taxon>asterids</taxon>
        <taxon>Ericales</taxon>
        <taxon>Ericaceae</taxon>
        <taxon>Ericoideae</taxon>
        <taxon>Rhodoreae</taxon>
        <taxon>Rhododendron</taxon>
    </lineage>
</organism>
<sequence>MRFLNLFRLRRSQNRIPGDTEGEGSDPGSERKTEKESSERRGRENDSRPPDDDCCSICFGDFTVPCRAPCGHWYCGDCILQYWNHGAALKPCKCPMCSQPITRLIPEASFDHCQNVEVLQNVRKYNRVFVGGTYGLILKVLESPFLIKRIIRELMDPDAANNHLFKVRLFAVKFVLQFDKSKVEQIKEILLGALYSVCHFDFLPTGRMDAINFFDNFAIGVVLILYMIGLYRRWRRLRLVRQLAIAQP</sequence>